<dbReference type="Pfam" id="PF00072">
    <property type="entry name" value="Response_reg"/>
    <property type="match status" value="1"/>
</dbReference>
<accession>A0A069AT63</accession>
<organism evidence="14">
    <name type="scientific">Clostridioides difficile</name>
    <name type="common">Peptoclostridium difficile</name>
    <dbReference type="NCBI Taxonomy" id="1496"/>
    <lineage>
        <taxon>Bacteria</taxon>
        <taxon>Bacillati</taxon>
        <taxon>Bacillota</taxon>
        <taxon>Clostridia</taxon>
        <taxon>Peptostreptococcales</taxon>
        <taxon>Peptostreptococcaceae</taxon>
        <taxon>Clostridioides</taxon>
    </lineage>
</organism>
<dbReference type="InterPro" id="IPR001789">
    <property type="entry name" value="Sig_transdc_resp-reg_receiver"/>
</dbReference>
<dbReference type="InterPro" id="IPR036388">
    <property type="entry name" value="WH-like_DNA-bd_sf"/>
</dbReference>
<dbReference type="GO" id="GO:0000156">
    <property type="term" value="F:phosphorelay response regulator activity"/>
    <property type="evidence" value="ECO:0007669"/>
    <property type="project" value="TreeGrafter"/>
</dbReference>
<dbReference type="GO" id="GO:0000976">
    <property type="term" value="F:transcription cis-regulatory region binding"/>
    <property type="evidence" value="ECO:0007669"/>
    <property type="project" value="TreeGrafter"/>
</dbReference>
<dbReference type="CDD" id="cd00383">
    <property type="entry name" value="trans_reg_C"/>
    <property type="match status" value="1"/>
</dbReference>
<dbReference type="SUPFAM" id="SSF52172">
    <property type="entry name" value="CheY-like"/>
    <property type="match status" value="1"/>
</dbReference>
<dbReference type="GO" id="GO:0032993">
    <property type="term" value="C:protein-DNA complex"/>
    <property type="evidence" value="ECO:0007669"/>
    <property type="project" value="TreeGrafter"/>
</dbReference>
<dbReference type="GO" id="GO:0006355">
    <property type="term" value="P:regulation of DNA-templated transcription"/>
    <property type="evidence" value="ECO:0007669"/>
    <property type="project" value="InterPro"/>
</dbReference>
<keyword evidence="2 8" id="KW-0597">Phosphoprotein</keyword>
<dbReference type="PANTHER" id="PTHR48111">
    <property type="entry name" value="REGULATOR OF RPOS"/>
    <property type="match status" value="1"/>
</dbReference>
<evidence type="ECO:0000256" key="7">
    <source>
        <dbReference type="ARBA" id="ARBA00024867"/>
    </source>
</evidence>
<dbReference type="InterPro" id="IPR039420">
    <property type="entry name" value="WalR-like"/>
</dbReference>
<keyword evidence="5 9" id="KW-0238">DNA-binding</keyword>
<evidence type="ECO:0000259" key="10">
    <source>
        <dbReference type="PROSITE" id="PS50110"/>
    </source>
</evidence>
<dbReference type="InterPro" id="IPR001867">
    <property type="entry name" value="OmpR/PhoB-type_DNA-bd"/>
</dbReference>
<gene>
    <name evidence="14" type="ORF">BN1095_310033</name>
    <name evidence="13" type="ORF">BN1096_630100</name>
    <name evidence="12" type="ORF">BN1097_620096</name>
</gene>
<proteinExistence type="predicted"/>
<dbReference type="EMBL" id="LK932972">
    <property type="protein sequence ID" value="CDT09749.1"/>
    <property type="molecule type" value="Genomic_DNA"/>
</dbReference>
<evidence type="ECO:0000313" key="13">
    <source>
        <dbReference type="EMBL" id="CDS87918.1"/>
    </source>
</evidence>
<keyword evidence="4" id="KW-0805">Transcription regulation</keyword>
<evidence type="ECO:0000313" key="14">
    <source>
        <dbReference type="EMBL" id="CDT09749.1"/>
    </source>
</evidence>
<evidence type="ECO:0000256" key="3">
    <source>
        <dbReference type="ARBA" id="ARBA00023012"/>
    </source>
</evidence>
<dbReference type="EMBL" id="LK932517">
    <property type="protein sequence ID" value="CDS87918.1"/>
    <property type="molecule type" value="Genomic_DNA"/>
</dbReference>
<feature type="domain" description="OmpR/PhoB-type" evidence="11">
    <location>
        <begin position="125"/>
        <end position="223"/>
    </location>
</feature>
<feature type="domain" description="Response regulatory" evidence="10">
    <location>
        <begin position="3"/>
        <end position="116"/>
    </location>
</feature>
<evidence type="ECO:0000256" key="1">
    <source>
        <dbReference type="ARBA" id="ARBA00018672"/>
    </source>
</evidence>
<comment type="function">
    <text evidence="7">May play the central regulatory role in sporulation. It may be an element of the effector pathway responsible for the activation of sporulation genes in response to nutritional stress. Spo0A may act in concert with spo0H (a sigma factor) to control the expression of some genes that are critical to the sporulation process.</text>
</comment>
<keyword evidence="3" id="KW-0902">Two-component regulatory system</keyword>
<name>A0A069AT63_CLODI</name>
<evidence type="ECO:0000313" key="12">
    <source>
        <dbReference type="EMBL" id="CDS87232.1"/>
    </source>
</evidence>
<reference evidence="14" key="1">
    <citation type="submission" date="2014-07" db="EMBL/GenBank/DDBJ databases">
        <authorList>
            <person name="Monot Marc"/>
        </authorList>
    </citation>
    <scope>NUCLEOTIDE SEQUENCE</scope>
    <source>
        <strain evidence="14">7032989</strain>
        <strain evidence="12">7032994</strain>
    </source>
</reference>
<dbReference type="PATRIC" id="fig|1496.842.peg.1913"/>
<dbReference type="Gene3D" id="3.40.50.2300">
    <property type="match status" value="1"/>
</dbReference>
<sequence>MEKILVVEDDSILNKTLSYNLIEDGYIITSKFTAKSALKSIFECEFDLIILDINLPDKSGFELCNEIKENYNIPIIFLTANDMECDMIKGYELGALDYITKPFNINIFKQKVKAFLNHLTIKTKQDYYRDGYLEINFSELSANINGNQIIFTPLEYRTLKLLTENPKSILTRKVLLEKLWDIDANFVDEHTLTSVISRIRSKIEKDNLKYIKTVYGMGYMWLGERNEF</sequence>
<evidence type="ECO:0000256" key="8">
    <source>
        <dbReference type="PROSITE-ProRule" id="PRU00169"/>
    </source>
</evidence>
<feature type="DNA-binding region" description="OmpR/PhoB-type" evidence="9">
    <location>
        <begin position="125"/>
        <end position="223"/>
    </location>
</feature>
<dbReference type="CDD" id="cd17574">
    <property type="entry name" value="REC_OmpR"/>
    <property type="match status" value="1"/>
</dbReference>
<dbReference type="Gene3D" id="1.10.10.10">
    <property type="entry name" value="Winged helix-like DNA-binding domain superfamily/Winged helix DNA-binding domain"/>
    <property type="match status" value="1"/>
</dbReference>
<dbReference type="RefSeq" id="WP_021362623.1">
    <property type="nucleotide sequence ID" value="NZ_BBYB01000003.1"/>
</dbReference>
<keyword evidence="6" id="KW-0804">Transcription</keyword>
<evidence type="ECO:0000256" key="5">
    <source>
        <dbReference type="ARBA" id="ARBA00023125"/>
    </source>
</evidence>
<dbReference type="Pfam" id="PF00486">
    <property type="entry name" value="Trans_reg_C"/>
    <property type="match status" value="1"/>
</dbReference>
<dbReference type="AlphaFoldDB" id="A0A069AT63"/>
<evidence type="ECO:0000259" key="11">
    <source>
        <dbReference type="PROSITE" id="PS51755"/>
    </source>
</evidence>
<evidence type="ECO:0000256" key="4">
    <source>
        <dbReference type="ARBA" id="ARBA00023015"/>
    </source>
</evidence>
<dbReference type="GO" id="GO:0005829">
    <property type="term" value="C:cytosol"/>
    <property type="evidence" value="ECO:0007669"/>
    <property type="project" value="TreeGrafter"/>
</dbReference>
<evidence type="ECO:0000256" key="2">
    <source>
        <dbReference type="ARBA" id="ARBA00022553"/>
    </source>
</evidence>
<feature type="modified residue" description="4-aspartylphosphate" evidence="8">
    <location>
        <position position="52"/>
    </location>
</feature>
<dbReference type="PROSITE" id="PS50110">
    <property type="entry name" value="RESPONSE_REGULATORY"/>
    <property type="match status" value="1"/>
</dbReference>
<dbReference type="SMART" id="SM00448">
    <property type="entry name" value="REC"/>
    <property type="match status" value="1"/>
</dbReference>
<dbReference type="PROSITE" id="PS51755">
    <property type="entry name" value="OMPR_PHOB"/>
    <property type="match status" value="1"/>
</dbReference>
<evidence type="ECO:0000256" key="9">
    <source>
        <dbReference type="PROSITE-ProRule" id="PRU01091"/>
    </source>
</evidence>
<dbReference type="EMBL" id="LK932401">
    <property type="protein sequence ID" value="CDS87232.1"/>
    <property type="molecule type" value="Genomic_DNA"/>
</dbReference>
<evidence type="ECO:0000256" key="6">
    <source>
        <dbReference type="ARBA" id="ARBA00023163"/>
    </source>
</evidence>
<dbReference type="InterPro" id="IPR011006">
    <property type="entry name" value="CheY-like_superfamily"/>
</dbReference>
<dbReference type="PANTHER" id="PTHR48111:SF40">
    <property type="entry name" value="PHOSPHATE REGULON TRANSCRIPTIONAL REGULATORY PROTEIN PHOB"/>
    <property type="match status" value="1"/>
</dbReference>
<protein>
    <recommendedName>
        <fullName evidence="1">Stage 0 sporulation protein A homolog</fullName>
    </recommendedName>
</protein>
<dbReference type="SMART" id="SM00862">
    <property type="entry name" value="Trans_reg_C"/>
    <property type="match status" value="1"/>
</dbReference>